<evidence type="ECO:0000259" key="6">
    <source>
        <dbReference type="Pfam" id="PF26252"/>
    </source>
</evidence>
<dbReference type="PANTHER" id="PTHR23079:SF55">
    <property type="entry name" value="RNA-DIRECTED RNA POLYMERASE"/>
    <property type="match status" value="1"/>
</dbReference>
<dbReference type="Pfam" id="PF26252">
    <property type="entry name" value="RdRP_helical"/>
    <property type="match status" value="2"/>
</dbReference>
<dbReference type="GO" id="GO:0003968">
    <property type="term" value="F:RNA-directed RNA polymerase activity"/>
    <property type="evidence" value="ECO:0007669"/>
    <property type="project" value="UniProtKB-KW"/>
</dbReference>
<protein>
    <recommendedName>
        <fullName evidence="9">RNA-directed RNA polymerase</fullName>
    </recommendedName>
</protein>
<feature type="domain" description="RDRP core" evidence="4">
    <location>
        <begin position="1132"/>
        <end position="1749"/>
    </location>
</feature>
<dbReference type="InterPro" id="IPR058697">
    <property type="entry name" value="RDRP3-5_N"/>
</dbReference>
<feature type="compositionally biased region" description="Low complexity" evidence="3">
    <location>
        <begin position="874"/>
        <end position="885"/>
    </location>
</feature>
<dbReference type="Proteomes" id="UP000694005">
    <property type="component" value="Chromosome A07"/>
</dbReference>
<feature type="domain" description="RDRP3-5 N-terminal" evidence="5">
    <location>
        <begin position="933"/>
        <end position="1002"/>
    </location>
</feature>
<evidence type="ECO:0000259" key="5">
    <source>
        <dbReference type="Pfam" id="PF26249"/>
    </source>
</evidence>
<dbReference type="GO" id="GO:0003723">
    <property type="term" value="F:RNA binding"/>
    <property type="evidence" value="ECO:0007669"/>
    <property type="project" value="UniProtKB-KW"/>
</dbReference>
<name>A0A8D9HJ36_BRACM</name>
<evidence type="ECO:0008006" key="9">
    <source>
        <dbReference type="Google" id="ProtNLM"/>
    </source>
</evidence>
<sequence length="1932" mass="218442">MITASTSQRSVIALPARLETVLEKIYSKHKCPPINDESRQRLSSIPEEIAFDLLRKAFNAPGMSNLDHFILSKLTHAVTVTSSPAKSPPPKDGCRVSQEEISVDSEAPPQLLLALSELEFNKAFLLLTYIPRKDLSQVEITAEEIRGWKDLSMVAFEAAVWDSLGNKFCSPTDRRLSLECDNEKTSYYQCHVASDGSYTFKGPLLEPTGTHLHKALGDANVLTVKFADVQKNSSTDPYSAYKRIAKNGIMVGLRRYQFFVFKDGGKGQKKIDFSTEGVKCYFIRTDSTSANDLGTPYIFSWKSICEARMHFMHVHTLPSLANYMARFSLILSKTKKLEVDMNGITFETINDIHCHDENDKDVLNKDGKPCIHSDGTGYISEDLARMCPVHVGWRCSKGKCLRSNNVQNPPLLIQFRMFYDGYAAKGTFLLNKKLPPRTVQVRPSMIMVSKDPALSNVSTFGSLEVVNTSNPPKRTKLSRNLVALLSYGGVPDEFFLDILLNTLAESKTVFNNKRAALKVALNYGDMDDHNAARMILAGIPLDEPHLQDQLSIFSNTEKNDLKAGRLPVSESYYLMGTVDPTGELKEDEVCVILESGQISGNVLVYRNPGLHFGDIHVLKATYVKALEEYVGNSKYGVFFPQKGPRSLGDEIAGDLYFISRNPELLEHFKPSEPWVSSTPPININSAKNPSQLSPEELEEELFNMYLKTRFHASNIVGMAADSWLTIMDQFLTLGDERAEEKAEMKKKMLKLIDIYYDALDAPKQGAEVVNFPDELKPHVFPHYLERDPKFNSTSILGMIYDFVHSHTAEEHKPSAEMSKLSCFKVEPVSDHHMEKCGRWYEKYRKEMIQAMGNKDESANEVIQRYKQASSSMNSLTLTSPSLASSRNRLRTHSTLQRENHTTRSEQNTKHREKMENRTSQHVNGGDQASSRSENTLPGPVEAILEEVYRKHNLGPISDETRQRLSIVSEELASDTLRKVLSSNHVRTTHDRFINFLLDQATNGSPQSPAARHCLRLREEMSLDSEAPSPKCMKRESYGGSQHIPPEILALGELEFKKAFLLLSYIPGKSLAQVITADEIRHWRDLCMVAYEAVVWERLGKDYCSPTDRRVALEWDSGKTHYYQCHVALDGSYTLKGPLLEPTGTHLHKVLGDDNVLTVKFEDVPKNSSTYSNDPYSAYKRIAKKGIMIGLRRYQFFVFKDGGKEEKKKDFSTKGVKCYFIRTDSTSSNDVGDPYIFSWKSIHEARMHFMHVHTLPSVAKYMARFSLILSKTKKLEVDMAGINFEEIDDINCHDENDKDVLDKNGKPRIHSDGTGYISEDLARMCPVNIFKGKCLRSDSVQVQRACKQDPPLLIQFRMFYGGYAVKGTFLLNKKLPPRTVQVRPSMIKVSKDRDLSNSSTFDSLEVVTTSNPPKRARLSRYLVALLSYGGVPDVFFLNILRNTLKESKTTFNNKRAALEAALNYGDMDDHNAAQMILAGIPLDEPHLKDHLNILLNILSNTEKNDLKAGRLPVSESYYLMGTVDPTGELKEDEVCVILESGQISGNVLVYRNPGLHFGDIHVLKATYVKALEEYVGNSKYGVFFPQKGPRSLGDEIAGGDFDGDMYFISRNLELLEHFKPSEPWVSLTPPNNSNSAKKPSQLLPEDLEEELFNMYLKTRFHASNVVGMAADSWLTIMDKFLTVGDEKAEEKAEMKKKMLKLIDIYYDALDAPKNGAKVDLPDELKPDVFPHYMERDQKFKSTSILGKIYDFVNSQTAGEHTPLSEINKLSCFKDEPVSDFHMEKYGRWYDDYRREMSKALSNKAESASEVIQRHKQEKNESASEVIQRYKQSSQERYECMTIRFWPQKMMQYYKQTQLETMASGKAAAEFQLEKEVKRLQEAQALNKLVGSGRGREKAVFLLVDDTTPNSPEVDLEIKLTKLDVCGTGIKKTL</sequence>
<feature type="domain" description="RDRP helical" evidence="6">
    <location>
        <begin position="1046"/>
        <end position="1113"/>
    </location>
</feature>
<gene>
    <name evidence="7" type="ORF">BRAPAZ1V2_A07P00920.2</name>
</gene>
<feature type="compositionally biased region" description="Polar residues" evidence="3">
    <location>
        <begin position="919"/>
        <end position="935"/>
    </location>
</feature>
<feature type="domain" description="RDRP helical" evidence="6">
    <location>
        <begin position="111"/>
        <end position="177"/>
    </location>
</feature>
<feature type="domain" description="RDRP3-5 N-terminal" evidence="5">
    <location>
        <begin position="12"/>
        <end position="84"/>
    </location>
</feature>
<evidence type="ECO:0000256" key="1">
    <source>
        <dbReference type="ARBA" id="ARBA00093763"/>
    </source>
</evidence>
<feature type="compositionally biased region" description="Basic and acidic residues" evidence="3">
    <location>
        <begin position="895"/>
        <end position="918"/>
    </location>
</feature>
<evidence type="ECO:0000259" key="4">
    <source>
        <dbReference type="Pfam" id="PF05183"/>
    </source>
</evidence>
<dbReference type="InterPro" id="IPR007855">
    <property type="entry name" value="RDRP"/>
</dbReference>
<keyword evidence="2" id="KW-0175">Coiled coil</keyword>
<feature type="region of interest" description="Disordered" evidence="3">
    <location>
        <begin position="864"/>
        <end position="935"/>
    </location>
</feature>
<evidence type="ECO:0000313" key="8">
    <source>
        <dbReference type="Proteomes" id="UP000694005"/>
    </source>
</evidence>
<dbReference type="EMBL" id="LS974623">
    <property type="protein sequence ID" value="CAG7900448.1"/>
    <property type="molecule type" value="Genomic_DNA"/>
</dbReference>
<dbReference type="InterPro" id="IPR058751">
    <property type="entry name" value="RDRP_helical"/>
</dbReference>
<reference evidence="7 8" key="1">
    <citation type="submission" date="2021-07" db="EMBL/GenBank/DDBJ databases">
        <authorList>
            <consortium name="Genoscope - CEA"/>
            <person name="William W."/>
        </authorList>
    </citation>
    <scope>NUCLEOTIDE SEQUENCE [LARGE SCALE GENOMIC DNA]</scope>
</reference>
<evidence type="ECO:0000256" key="2">
    <source>
        <dbReference type="SAM" id="Coils"/>
    </source>
</evidence>
<evidence type="ECO:0000313" key="7">
    <source>
        <dbReference type="EMBL" id="CAG7900448.1"/>
    </source>
</evidence>
<dbReference type="InterPro" id="IPR057596">
    <property type="entry name" value="RDRP_core"/>
</dbReference>
<dbReference type="PANTHER" id="PTHR23079">
    <property type="entry name" value="RNA-DEPENDENT RNA POLYMERASE"/>
    <property type="match status" value="1"/>
</dbReference>
<dbReference type="Gramene" id="A07p00920.2_BraZ1">
    <property type="protein sequence ID" value="A07p00920.2_BraZ1.CDS"/>
    <property type="gene ID" value="A07g00920.2_BraZ1"/>
</dbReference>
<organism evidence="7 8">
    <name type="scientific">Brassica campestris</name>
    <name type="common">Field mustard</name>
    <dbReference type="NCBI Taxonomy" id="3711"/>
    <lineage>
        <taxon>Eukaryota</taxon>
        <taxon>Viridiplantae</taxon>
        <taxon>Streptophyta</taxon>
        <taxon>Embryophyta</taxon>
        <taxon>Tracheophyta</taxon>
        <taxon>Spermatophyta</taxon>
        <taxon>Magnoliopsida</taxon>
        <taxon>eudicotyledons</taxon>
        <taxon>Gunneridae</taxon>
        <taxon>Pentapetalae</taxon>
        <taxon>rosids</taxon>
        <taxon>malvids</taxon>
        <taxon>Brassicales</taxon>
        <taxon>Brassicaceae</taxon>
        <taxon>Brassiceae</taxon>
        <taxon>Brassica</taxon>
    </lineage>
</organism>
<dbReference type="Pfam" id="PF26249">
    <property type="entry name" value="4HB_RdRP3_N"/>
    <property type="match status" value="2"/>
</dbReference>
<comment type="function">
    <text evidence="1">Probably involved in the RNA silencing pathway and required for the generation of small interfering RNAs (siRNAs).</text>
</comment>
<dbReference type="GO" id="GO:0031047">
    <property type="term" value="P:regulatory ncRNA-mediated gene silencing"/>
    <property type="evidence" value="ECO:0007669"/>
    <property type="project" value="UniProtKB-KW"/>
</dbReference>
<feature type="coiled-coil region" evidence="2">
    <location>
        <begin position="1796"/>
        <end position="1823"/>
    </location>
</feature>
<feature type="domain" description="RDRP core" evidence="4">
    <location>
        <begin position="198"/>
        <end position="801"/>
    </location>
</feature>
<dbReference type="Pfam" id="PF05183">
    <property type="entry name" value="RdRP"/>
    <property type="match status" value="2"/>
</dbReference>
<accession>A0A8D9HJ36</accession>
<evidence type="ECO:0000256" key="3">
    <source>
        <dbReference type="SAM" id="MobiDB-lite"/>
    </source>
</evidence>
<proteinExistence type="predicted"/>